<proteinExistence type="predicted"/>
<feature type="transmembrane region" description="Helical" evidence="1">
    <location>
        <begin position="190"/>
        <end position="213"/>
    </location>
</feature>
<sequence length="372" mass="40850">MSSNSDATRLAAVRELLVEVGYELQHAVAGTIAQTIFFSAYGVFFAIAVYSIFRKGLRAGASIIMLLVVVYLYLASAAQWAMNAWVTFTKIHGFLMVPNVPFPEGAKLAAVEIFKVIGVQEAIFDFNMAVGDSVVVWRTWAVYQDRNRRRMLAILLPSILLLLTFVFSIIDTVCSNYHGTAPLPAICNTAGGIAWGLSAATNIACTILIGLKARRHRKITRPLGKPSRMSAETILSILFDSGLIYSLLWLSQVISFFAAANLITLTSPSVFVWGVISAMGNQMAGFYPTLVIVIVNLRRTIWEEEESSMPVSSPLRWTPNANRSGTTHTFGSMHGGDTVHIRSVIDITSDKVFVDASKYPRLSLMSVDHPLH</sequence>
<feature type="transmembrane region" description="Helical" evidence="1">
    <location>
        <begin position="152"/>
        <end position="170"/>
    </location>
</feature>
<keyword evidence="3" id="KW-1185">Reference proteome</keyword>
<feature type="transmembrane region" description="Helical" evidence="1">
    <location>
        <begin position="270"/>
        <end position="295"/>
    </location>
</feature>
<comment type="caution">
    <text evidence="2">The sequence shown here is derived from an EMBL/GenBank/DDBJ whole genome shotgun (WGS) entry which is preliminary data.</text>
</comment>
<evidence type="ECO:0000256" key="1">
    <source>
        <dbReference type="SAM" id="Phobius"/>
    </source>
</evidence>
<accession>A0A8H6Z7M7</accession>
<organism evidence="2 3">
    <name type="scientific">Mycena sanguinolenta</name>
    <dbReference type="NCBI Taxonomy" id="230812"/>
    <lineage>
        <taxon>Eukaryota</taxon>
        <taxon>Fungi</taxon>
        <taxon>Dikarya</taxon>
        <taxon>Basidiomycota</taxon>
        <taxon>Agaricomycotina</taxon>
        <taxon>Agaricomycetes</taxon>
        <taxon>Agaricomycetidae</taxon>
        <taxon>Agaricales</taxon>
        <taxon>Marasmiineae</taxon>
        <taxon>Mycenaceae</taxon>
        <taxon>Mycena</taxon>
    </lineage>
</organism>
<feature type="transmembrane region" description="Helical" evidence="1">
    <location>
        <begin position="32"/>
        <end position="53"/>
    </location>
</feature>
<feature type="transmembrane region" description="Helical" evidence="1">
    <location>
        <begin position="60"/>
        <end position="82"/>
    </location>
</feature>
<dbReference type="OrthoDB" id="2744793at2759"/>
<dbReference type="EMBL" id="JACAZH010000002">
    <property type="protein sequence ID" value="KAF7374040.1"/>
    <property type="molecule type" value="Genomic_DNA"/>
</dbReference>
<keyword evidence="1" id="KW-0472">Membrane</keyword>
<dbReference type="Proteomes" id="UP000623467">
    <property type="component" value="Unassembled WGS sequence"/>
</dbReference>
<gene>
    <name evidence="2" type="ORF">MSAN_00284700</name>
</gene>
<keyword evidence="1" id="KW-1133">Transmembrane helix</keyword>
<dbReference type="AlphaFoldDB" id="A0A8H6Z7M7"/>
<keyword evidence="1" id="KW-0812">Transmembrane</keyword>
<protein>
    <submittedName>
        <fullName evidence="2">Uncharacterized protein</fullName>
    </submittedName>
</protein>
<evidence type="ECO:0000313" key="2">
    <source>
        <dbReference type="EMBL" id="KAF7374040.1"/>
    </source>
</evidence>
<reference evidence="2" key="1">
    <citation type="submission" date="2020-05" db="EMBL/GenBank/DDBJ databases">
        <title>Mycena genomes resolve the evolution of fungal bioluminescence.</title>
        <authorList>
            <person name="Tsai I.J."/>
        </authorList>
    </citation>
    <scope>NUCLEOTIDE SEQUENCE</scope>
    <source>
        <strain evidence="2">160909Yilan</strain>
    </source>
</reference>
<feature type="transmembrane region" description="Helical" evidence="1">
    <location>
        <begin position="234"/>
        <end position="258"/>
    </location>
</feature>
<evidence type="ECO:0000313" key="3">
    <source>
        <dbReference type="Proteomes" id="UP000623467"/>
    </source>
</evidence>
<name>A0A8H6Z7M7_9AGAR</name>